<keyword evidence="3 8" id="KW-0812">Transmembrane</keyword>
<feature type="transmembrane region" description="Helical" evidence="8">
    <location>
        <begin position="376"/>
        <end position="396"/>
    </location>
</feature>
<dbReference type="GO" id="GO:0006784">
    <property type="term" value="P:heme A biosynthetic process"/>
    <property type="evidence" value="ECO:0007669"/>
    <property type="project" value="TreeGrafter"/>
</dbReference>
<accession>A0A1C3KDK9</accession>
<dbReference type="NCBIfam" id="TIGR01473">
    <property type="entry name" value="cyoE_ctaB"/>
    <property type="match status" value="1"/>
</dbReference>
<evidence type="ECO:0000313" key="9">
    <source>
        <dbReference type="EMBL" id="SBT71683.1"/>
    </source>
</evidence>
<dbReference type="HAMAP" id="MF_00154">
    <property type="entry name" value="CyoE_CtaB"/>
    <property type="match status" value="1"/>
</dbReference>
<dbReference type="InterPro" id="IPR044878">
    <property type="entry name" value="UbiA_sf"/>
</dbReference>
<evidence type="ECO:0000313" key="10">
    <source>
        <dbReference type="Proteomes" id="UP000219799"/>
    </source>
</evidence>
<feature type="transmembrane region" description="Helical" evidence="8">
    <location>
        <begin position="402"/>
        <end position="423"/>
    </location>
</feature>
<sequence>MLGRRSLRSAYVTKKGISIVEKNAVTNKKGKNKVLTVSECSSLYSTYIKGNSGTLKKESVVMLGANISKKEKYTKSAVEERLIDFYTKCISLDNKIMQKEENIPNSGNHTNYPLFSITNNGNRKYSEYLYKLLHVPVARQGGVTRKKGESEMEAGVEAGVEAGNEAGVEAGNEAGFESVSLANSSRHKNGGGNILLLTHGSSPLFSSIDLKGEKLKEKTALVVKKLYKDDSEKNKINVLKSNIKSYLELSKCKLTLWVTISSTFGYFMLGGSSTNEIYALAMGVFLCSSSANSFNQIIERNIDKIMKRTKKRPLVYNNKISLTHAKIFAFTSAVVGSLLLHFFNNPLTSYLGLFNIFLYACVYTPLKLITPYNTHVGSIVGSIPTLMGCTAVDQNLFLPEPWILFFTQFLWQFPHFYSLAYLYKEDYLKGKYKMFPLQDKQNGIYTAKLCRPYLILLSSLPFIFFFCGYTSYMYILTSLFPNIFILYKFQRIIEAPSKSNFRSFFKHSLWHIILLLALSAYHTQVPACKNEREHEGEHESEGEHKCKNGNTNDIFTNKIERNTCNMEGHNINKELSITKFKKKLLKFCVVFS</sequence>
<dbReference type="PANTHER" id="PTHR43448">
    <property type="entry name" value="PROTOHEME IX FARNESYLTRANSFERASE, MITOCHONDRIAL"/>
    <property type="match status" value="1"/>
</dbReference>
<evidence type="ECO:0000256" key="7">
    <source>
        <dbReference type="ARBA" id="ARBA00030253"/>
    </source>
</evidence>
<keyword evidence="2 9" id="KW-0808">Transferase</keyword>
<dbReference type="GO" id="GO:0005739">
    <property type="term" value="C:mitochondrion"/>
    <property type="evidence" value="ECO:0007669"/>
    <property type="project" value="TreeGrafter"/>
</dbReference>
<keyword evidence="5" id="KW-0350">Heme biosynthesis</keyword>
<dbReference type="VEuPathDB" id="PlasmoDB:PmUG01_10025300"/>
<comment type="subcellular location">
    <subcellularLocation>
        <location evidence="1">Membrane</location>
        <topology evidence="1">Multi-pass membrane protein</topology>
    </subcellularLocation>
</comment>
<keyword evidence="9" id="KW-0560">Oxidoreductase</keyword>
<evidence type="ECO:0000256" key="1">
    <source>
        <dbReference type="ARBA" id="ARBA00004141"/>
    </source>
</evidence>
<dbReference type="Pfam" id="PF01040">
    <property type="entry name" value="UbiA"/>
    <property type="match status" value="1"/>
</dbReference>
<feature type="transmembrane region" description="Helical" evidence="8">
    <location>
        <begin position="277"/>
        <end position="298"/>
    </location>
</feature>
<proteinExistence type="inferred from homology"/>
<protein>
    <recommendedName>
        <fullName evidence="7">Heme O synthase</fullName>
    </recommendedName>
</protein>
<keyword evidence="6 8" id="KW-0472">Membrane</keyword>
<dbReference type="CDD" id="cd13957">
    <property type="entry name" value="PT_UbiA_Cox10"/>
    <property type="match status" value="1"/>
</dbReference>
<dbReference type="AlphaFoldDB" id="A0A1C3KDK9"/>
<evidence type="ECO:0000256" key="2">
    <source>
        <dbReference type="ARBA" id="ARBA00022679"/>
    </source>
</evidence>
<feature type="transmembrane region" description="Helical" evidence="8">
    <location>
        <begin position="319"/>
        <end position="343"/>
    </location>
</feature>
<evidence type="ECO:0000256" key="3">
    <source>
        <dbReference type="ARBA" id="ARBA00022692"/>
    </source>
</evidence>
<feature type="transmembrane region" description="Helical" evidence="8">
    <location>
        <begin position="349"/>
        <end position="369"/>
    </location>
</feature>
<dbReference type="GO" id="GO:0016491">
    <property type="term" value="F:oxidoreductase activity"/>
    <property type="evidence" value="ECO:0007669"/>
    <property type="project" value="UniProtKB-KW"/>
</dbReference>
<dbReference type="GO" id="GO:0008495">
    <property type="term" value="F:protoheme IX farnesyltransferase activity"/>
    <property type="evidence" value="ECO:0007669"/>
    <property type="project" value="InterPro"/>
</dbReference>
<dbReference type="Gene3D" id="1.10.357.140">
    <property type="entry name" value="UbiA prenyltransferase"/>
    <property type="match status" value="1"/>
</dbReference>
<evidence type="ECO:0000256" key="8">
    <source>
        <dbReference type="SAM" id="Phobius"/>
    </source>
</evidence>
<dbReference type="EMBL" id="LT594498">
    <property type="protein sequence ID" value="SBT71683.1"/>
    <property type="molecule type" value="Genomic_DNA"/>
</dbReference>
<organism evidence="9 10">
    <name type="scientific">Plasmodium malariae</name>
    <dbReference type="NCBI Taxonomy" id="5858"/>
    <lineage>
        <taxon>Eukaryota</taxon>
        <taxon>Sar</taxon>
        <taxon>Alveolata</taxon>
        <taxon>Apicomplexa</taxon>
        <taxon>Aconoidasida</taxon>
        <taxon>Haemosporida</taxon>
        <taxon>Plasmodiidae</taxon>
        <taxon>Plasmodium</taxon>
        <taxon>Plasmodium (Plasmodium)</taxon>
    </lineage>
</organism>
<evidence type="ECO:0000256" key="4">
    <source>
        <dbReference type="ARBA" id="ARBA00022989"/>
    </source>
</evidence>
<evidence type="ECO:0000256" key="5">
    <source>
        <dbReference type="ARBA" id="ARBA00023133"/>
    </source>
</evidence>
<dbReference type="PANTHER" id="PTHR43448:SF2">
    <property type="entry name" value="PROTOHEME IX FARNESYLTRANSFERASE, MITOCHONDRIAL"/>
    <property type="match status" value="1"/>
</dbReference>
<name>A0A1C3KDK9_PLAMA</name>
<dbReference type="InterPro" id="IPR000537">
    <property type="entry name" value="UbiA_prenyltransferase"/>
</dbReference>
<dbReference type="Proteomes" id="UP000219799">
    <property type="component" value="Chromosome 10"/>
</dbReference>
<evidence type="ECO:0000256" key="6">
    <source>
        <dbReference type="ARBA" id="ARBA00023136"/>
    </source>
</evidence>
<dbReference type="InterPro" id="IPR006369">
    <property type="entry name" value="Protohaem_IX_farnesylTrfase"/>
</dbReference>
<gene>
    <name evidence="9" type="primary">COX10</name>
    <name evidence="9" type="ORF">PMLGA01_100016300</name>
</gene>
<dbReference type="GO" id="GO:0016020">
    <property type="term" value="C:membrane"/>
    <property type="evidence" value="ECO:0007669"/>
    <property type="project" value="UniProtKB-SubCell"/>
</dbReference>
<feature type="transmembrane region" description="Helical" evidence="8">
    <location>
        <begin position="444"/>
        <end position="466"/>
    </location>
</feature>
<keyword evidence="4 8" id="KW-1133">Transmembrane helix</keyword>
<reference evidence="9 10" key="1">
    <citation type="submission" date="2016-06" db="EMBL/GenBank/DDBJ databases">
        <authorList>
            <consortium name="Pathogen Informatics"/>
        </authorList>
    </citation>
    <scope>NUCLEOTIDE SEQUENCE [LARGE SCALE GENOMIC DNA]</scope>
    <source>
        <strain evidence="9">PmlGA01</strain>
    </source>
</reference>